<name>A0ABP0FSH7_CLALP</name>
<gene>
    <name evidence="1" type="ORF">CVLEPA_LOCUS11573</name>
</gene>
<dbReference type="InterPro" id="IPR011990">
    <property type="entry name" value="TPR-like_helical_dom_sf"/>
</dbReference>
<evidence type="ECO:0000313" key="1">
    <source>
        <dbReference type="EMBL" id="CAK8681362.1"/>
    </source>
</evidence>
<proteinExistence type="predicted"/>
<dbReference type="EMBL" id="CAWYQH010000079">
    <property type="protein sequence ID" value="CAK8681362.1"/>
    <property type="molecule type" value="Genomic_DNA"/>
</dbReference>
<keyword evidence="2" id="KW-1185">Reference proteome</keyword>
<evidence type="ECO:0000313" key="2">
    <source>
        <dbReference type="Proteomes" id="UP001642483"/>
    </source>
</evidence>
<comment type="caution">
    <text evidence="1">The sequence shown here is derived from an EMBL/GenBank/DDBJ whole genome shotgun (WGS) entry which is preliminary data.</text>
</comment>
<dbReference type="SUPFAM" id="SSF48452">
    <property type="entry name" value="TPR-like"/>
    <property type="match status" value="1"/>
</dbReference>
<sequence>MASGEEPVQLQVNLTVNKQDQRTIGMHVQHAEHIEHHSRESSASNATAFTRPKFNDSYNLYESFKKKGDFKRAYQVVFEKYVLGPAYRGELLVELHKMLLFTEQTQNAAKTRQELIELIRTSITTTPEEIQAFAWQLSRKPEALFNSMTFYYVAAFFYSASPSPVIAVMGIESCVECMQGLVINLLKADSRLGSIIRDQVIPMIYEMKEMVFSVDGASKADRCKSATCCVHSIEYCHLIVGDHEGREKVLKEALSAMHKCFGAEYNQHLVVGLLRNNLAYTYACMSRMEEAEQYFQLAIKTYKDINELNNPELISRCIKRSEASLKMIQRMKQ</sequence>
<dbReference type="Gene3D" id="1.25.40.10">
    <property type="entry name" value="Tetratricopeptide repeat domain"/>
    <property type="match status" value="1"/>
</dbReference>
<dbReference type="Proteomes" id="UP001642483">
    <property type="component" value="Unassembled WGS sequence"/>
</dbReference>
<protein>
    <submittedName>
        <fullName evidence="1">Uncharacterized protein</fullName>
    </submittedName>
</protein>
<organism evidence="1 2">
    <name type="scientific">Clavelina lepadiformis</name>
    <name type="common">Light-bulb sea squirt</name>
    <name type="synonym">Ascidia lepadiformis</name>
    <dbReference type="NCBI Taxonomy" id="159417"/>
    <lineage>
        <taxon>Eukaryota</taxon>
        <taxon>Metazoa</taxon>
        <taxon>Chordata</taxon>
        <taxon>Tunicata</taxon>
        <taxon>Ascidiacea</taxon>
        <taxon>Aplousobranchia</taxon>
        <taxon>Clavelinidae</taxon>
        <taxon>Clavelina</taxon>
    </lineage>
</organism>
<reference evidence="1 2" key="1">
    <citation type="submission" date="2024-02" db="EMBL/GenBank/DDBJ databases">
        <authorList>
            <person name="Daric V."/>
            <person name="Darras S."/>
        </authorList>
    </citation>
    <scope>NUCLEOTIDE SEQUENCE [LARGE SCALE GENOMIC DNA]</scope>
</reference>
<accession>A0ABP0FSH7</accession>